<keyword evidence="3" id="KW-1185">Reference proteome</keyword>
<dbReference type="SMART" id="SM00347">
    <property type="entry name" value="HTH_MARR"/>
    <property type="match status" value="1"/>
</dbReference>
<evidence type="ECO:0000259" key="1">
    <source>
        <dbReference type="PROSITE" id="PS50995"/>
    </source>
</evidence>
<dbReference type="InterPro" id="IPR036390">
    <property type="entry name" value="WH_DNA-bd_sf"/>
</dbReference>
<dbReference type="GO" id="GO:0006950">
    <property type="term" value="P:response to stress"/>
    <property type="evidence" value="ECO:0007669"/>
    <property type="project" value="TreeGrafter"/>
</dbReference>
<organism evidence="2 3">
    <name type="scientific">Nocardia colli</name>
    <dbReference type="NCBI Taxonomy" id="2545717"/>
    <lineage>
        <taxon>Bacteria</taxon>
        <taxon>Bacillati</taxon>
        <taxon>Actinomycetota</taxon>
        <taxon>Actinomycetes</taxon>
        <taxon>Mycobacteriales</taxon>
        <taxon>Nocardiaceae</taxon>
        <taxon>Nocardia</taxon>
    </lineage>
</organism>
<dbReference type="OrthoDB" id="122135at2"/>
<dbReference type="Gene3D" id="1.10.10.10">
    <property type="entry name" value="Winged helix-like DNA-binding domain superfamily/Winged helix DNA-binding domain"/>
    <property type="match status" value="1"/>
</dbReference>
<dbReference type="InterPro" id="IPR000835">
    <property type="entry name" value="HTH_MarR-typ"/>
</dbReference>
<dbReference type="PANTHER" id="PTHR33164">
    <property type="entry name" value="TRANSCRIPTIONAL REGULATOR, MARR FAMILY"/>
    <property type="match status" value="1"/>
</dbReference>
<name>A0A5N0EPF0_9NOCA</name>
<dbReference type="PRINTS" id="PR00598">
    <property type="entry name" value="HTHMARR"/>
</dbReference>
<dbReference type="PANTHER" id="PTHR33164:SF99">
    <property type="entry name" value="MARR FAMILY REGULATORY PROTEIN"/>
    <property type="match status" value="1"/>
</dbReference>
<dbReference type="SUPFAM" id="SSF46785">
    <property type="entry name" value="Winged helix' DNA-binding domain"/>
    <property type="match status" value="1"/>
</dbReference>
<dbReference type="InterPro" id="IPR011991">
    <property type="entry name" value="ArsR-like_HTH"/>
</dbReference>
<dbReference type="InterPro" id="IPR036388">
    <property type="entry name" value="WH-like_DNA-bd_sf"/>
</dbReference>
<comment type="caution">
    <text evidence="2">The sequence shown here is derived from an EMBL/GenBank/DDBJ whole genome shotgun (WGS) entry which is preliminary data.</text>
</comment>
<gene>
    <name evidence="2" type="ORF">F3087_00515</name>
</gene>
<dbReference type="CDD" id="cd00090">
    <property type="entry name" value="HTH_ARSR"/>
    <property type="match status" value="1"/>
</dbReference>
<dbReference type="EMBL" id="VXLC01000001">
    <property type="protein sequence ID" value="KAA8890913.1"/>
    <property type="molecule type" value="Genomic_DNA"/>
</dbReference>
<feature type="domain" description="HTH marR-type" evidence="1">
    <location>
        <begin position="1"/>
        <end position="134"/>
    </location>
</feature>
<dbReference type="PROSITE" id="PS50995">
    <property type="entry name" value="HTH_MARR_2"/>
    <property type="match status" value="1"/>
</dbReference>
<evidence type="ECO:0000313" key="3">
    <source>
        <dbReference type="Proteomes" id="UP000323876"/>
    </source>
</evidence>
<reference evidence="2 3" key="1">
    <citation type="submission" date="2019-09" db="EMBL/GenBank/DDBJ databases">
        <authorList>
            <person name="Wang X."/>
        </authorList>
    </citation>
    <scope>NUCLEOTIDE SEQUENCE [LARGE SCALE GENOMIC DNA]</scope>
    <source>
        <strain evidence="2 3">CICC 11023</strain>
    </source>
</reference>
<dbReference type="Pfam" id="PF12802">
    <property type="entry name" value="MarR_2"/>
    <property type="match status" value="1"/>
</dbReference>
<evidence type="ECO:0000313" key="2">
    <source>
        <dbReference type="EMBL" id="KAA8890913.1"/>
    </source>
</evidence>
<dbReference type="Proteomes" id="UP000323876">
    <property type="component" value="Unassembled WGS sequence"/>
</dbReference>
<dbReference type="AlphaFoldDB" id="A0A5N0EPF0"/>
<proteinExistence type="predicted"/>
<dbReference type="GO" id="GO:0003700">
    <property type="term" value="F:DNA-binding transcription factor activity"/>
    <property type="evidence" value="ECO:0007669"/>
    <property type="project" value="InterPro"/>
</dbReference>
<sequence length="148" mass="16788">MDFGILLGLGYQQFVRELRETVSAQGFADTGRSDGYVLRSLAHRPMNISELAERLEITKQGAAQIVDDMQRRGYLERRDDPNDRRAKLLYPTERGNALLDTAKKFHRRYEQRLIRAHGAESVAVLRTLLGAIATEEGVADPRFHAFGM</sequence>
<protein>
    <submittedName>
        <fullName evidence="2">MarR family transcriptional regulator</fullName>
    </submittedName>
</protein>
<dbReference type="InterPro" id="IPR039422">
    <property type="entry name" value="MarR/SlyA-like"/>
</dbReference>
<accession>A0A5N0EPF0</accession>